<evidence type="ECO:0000256" key="5">
    <source>
        <dbReference type="ARBA" id="ARBA00023014"/>
    </source>
</evidence>
<comment type="caution">
    <text evidence="6">The sequence shown here is derived from an EMBL/GenBank/DDBJ whole genome shotgun (WGS) entry which is preliminary data.</text>
</comment>
<keyword evidence="1" id="KW-0004">4Fe-4S</keyword>
<evidence type="ECO:0000256" key="3">
    <source>
        <dbReference type="ARBA" id="ARBA00023002"/>
    </source>
</evidence>
<accession>A0A0A0EJ64</accession>
<organism evidence="6 7">
    <name type="scientific">Pseudooceanicola atlanticus</name>
    <dbReference type="NCBI Taxonomy" id="1461694"/>
    <lineage>
        <taxon>Bacteria</taxon>
        <taxon>Pseudomonadati</taxon>
        <taxon>Pseudomonadota</taxon>
        <taxon>Alphaproteobacteria</taxon>
        <taxon>Rhodobacterales</taxon>
        <taxon>Paracoccaceae</taxon>
        <taxon>Pseudooceanicola</taxon>
    </lineage>
</organism>
<dbReference type="STRING" id="1461694.ATO9_11170"/>
<keyword evidence="4" id="KW-0408">Iron</keyword>
<dbReference type="Gene3D" id="3.50.50.60">
    <property type="entry name" value="FAD/NAD(P)-binding domain"/>
    <property type="match status" value="1"/>
</dbReference>
<dbReference type="AlphaFoldDB" id="A0A0A0EJ64"/>
<dbReference type="EMBL" id="AQQX01000003">
    <property type="protein sequence ID" value="KGM49217.1"/>
    <property type="molecule type" value="Genomic_DNA"/>
</dbReference>
<name>A0A0A0EJ64_9RHOB</name>
<dbReference type="PANTHER" id="PTHR43498:SF1">
    <property type="entry name" value="COB--COM HETERODISULFIDE REDUCTASE IRON-SULFUR SUBUNIT A"/>
    <property type="match status" value="1"/>
</dbReference>
<dbReference type="GO" id="GO:0046872">
    <property type="term" value="F:metal ion binding"/>
    <property type="evidence" value="ECO:0007669"/>
    <property type="project" value="UniProtKB-KW"/>
</dbReference>
<evidence type="ECO:0000256" key="4">
    <source>
        <dbReference type="ARBA" id="ARBA00023004"/>
    </source>
</evidence>
<dbReference type="eggNOG" id="COG1249">
    <property type="taxonomic scope" value="Bacteria"/>
</dbReference>
<keyword evidence="3" id="KW-0560">Oxidoreductase</keyword>
<dbReference type="InterPro" id="IPR039650">
    <property type="entry name" value="HdrA-like"/>
</dbReference>
<dbReference type="GO" id="GO:0016491">
    <property type="term" value="F:oxidoreductase activity"/>
    <property type="evidence" value="ECO:0007669"/>
    <property type="project" value="UniProtKB-KW"/>
</dbReference>
<dbReference type="GO" id="GO:0051539">
    <property type="term" value="F:4 iron, 4 sulfur cluster binding"/>
    <property type="evidence" value="ECO:0007669"/>
    <property type="project" value="UniProtKB-KW"/>
</dbReference>
<sequence>MSTDYDVIVAGGGTAGTAAAIAAARDGARTLLIERHGCLGGAAAVRNVLTLCGLYTLGETAHQAVGGIPGEVIDRLRQFDAITPPQRFRGVFATFEPEALKRIFDQMTEEAGVDTRFGAFVTGATRDGDRIASVRYADHGGETTVTAGAFVDCTGDGDMAAHGGASTRYGNEDGVNLGTLGTRFGGIPKGVTVTAQQISDAVAARGFPPGTVTKDRCVIVRLPFSGDMVVYLASADYDPRDAGSLSRAEADTRRQAWAYLTAIQTIEGCEGAYLVSTGPEIGTRESRHLNCRTRLTWDDIASRRSFDDCIALGAWGAEWHDRDSFVSSFDYPPDKATYQIPLSCLHSVDTPNLFCAGRLADGDRKGGAAIRVMGTGMATGQAAGIAASLTAGGAFSAVETIDRLRAAGAFLTPEQTFPVPA</sequence>
<dbReference type="OrthoDB" id="9777740at2"/>
<dbReference type="InterPro" id="IPR036188">
    <property type="entry name" value="FAD/NAD-bd_sf"/>
</dbReference>
<protein>
    <recommendedName>
        <fullName evidence="8">FAD-dependent oxidoreductase</fullName>
    </recommendedName>
</protein>
<gene>
    <name evidence="6" type="ORF">ATO9_11170</name>
</gene>
<evidence type="ECO:0008006" key="8">
    <source>
        <dbReference type="Google" id="ProtNLM"/>
    </source>
</evidence>
<dbReference type="Proteomes" id="UP000030004">
    <property type="component" value="Unassembled WGS sequence"/>
</dbReference>
<dbReference type="SUPFAM" id="SSF51905">
    <property type="entry name" value="FAD/NAD(P)-binding domain"/>
    <property type="match status" value="1"/>
</dbReference>
<proteinExistence type="predicted"/>
<evidence type="ECO:0000313" key="7">
    <source>
        <dbReference type="Proteomes" id="UP000030004"/>
    </source>
</evidence>
<evidence type="ECO:0000256" key="2">
    <source>
        <dbReference type="ARBA" id="ARBA00022723"/>
    </source>
</evidence>
<keyword evidence="7" id="KW-1185">Reference proteome</keyword>
<dbReference type="Pfam" id="PF12831">
    <property type="entry name" value="FAD_oxidored"/>
    <property type="match status" value="1"/>
</dbReference>
<dbReference type="RefSeq" id="WP_043748383.1">
    <property type="nucleotide sequence ID" value="NZ_AQQX01000003.1"/>
</dbReference>
<reference evidence="6 7" key="1">
    <citation type="journal article" date="2015" name="Antonie Van Leeuwenhoek">
        <title>Pseudooceanicola atlanticus gen. nov. sp. nov., isolated from surface seawater of the Atlantic Ocean and reclassification of Oceanicola batsensis, Oceanicola marinus, Oceanicola nitratireducens, Oceanicola nanhaiensis, Oceanicola antarcticus and Oceanicola flagellatus, as Pseudooceanicola batsensis comb. nov., Pseudooceanicola marinus comb. nov., Pseudooceanicola nitratireducens comb. nov., Pseudooceanicola nanhaiensis comb. nov., Pseudooceanicola antarcticus comb. nov., and Pseudooceanicola flagellatus comb. nov.</title>
        <authorList>
            <person name="Lai Q."/>
            <person name="Li G."/>
            <person name="Liu X."/>
            <person name="Du Y."/>
            <person name="Sun F."/>
            <person name="Shao Z."/>
        </authorList>
    </citation>
    <scope>NUCLEOTIDE SEQUENCE [LARGE SCALE GENOMIC DNA]</scope>
    <source>
        <strain evidence="6 7">22II-s11g</strain>
    </source>
</reference>
<evidence type="ECO:0000256" key="1">
    <source>
        <dbReference type="ARBA" id="ARBA00022485"/>
    </source>
</evidence>
<keyword evidence="5" id="KW-0411">Iron-sulfur</keyword>
<keyword evidence="2" id="KW-0479">Metal-binding</keyword>
<evidence type="ECO:0000313" key="6">
    <source>
        <dbReference type="EMBL" id="KGM49217.1"/>
    </source>
</evidence>
<dbReference type="PANTHER" id="PTHR43498">
    <property type="entry name" value="FERREDOXIN:COB-COM HETERODISULFIDE REDUCTASE SUBUNIT A"/>
    <property type="match status" value="1"/>
</dbReference>